<feature type="transmembrane region" description="Helical" evidence="1">
    <location>
        <begin position="25"/>
        <end position="46"/>
    </location>
</feature>
<feature type="transmembrane region" description="Helical" evidence="1">
    <location>
        <begin position="159"/>
        <end position="178"/>
    </location>
</feature>
<dbReference type="OrthoDB" id="1493289at2"/>
<evidence type="ECO:0000313" key="3">
    <source>
        <dbReference type="Proteomes" id="UP000238375"/>
    </source>
</evidence>
<dbReference type="RefSeq" id="WP_106137447.1">
    <property type="nucleotide sequence ID" value="NZ_PVTE01000006.1"/>
</dbReference>
<accession>A0A2T0T5S2</accession>
<keyword evidence="1" id="KW-1133">Transmembrane helix</keyword>
<dbReference type="Pfam" id="PF05552">
    <property type="entry name" value="MS_channel_1st_1"/>
    <property type="match status" value="2"/>
</dbReference>
<organism evidence="2 3">
    <name type="scientific">Spirosoma oryzae</name>
    <dbReference type="NCBI Taxonomy" id="1469603"/>
    <lineage>
        <taxon>Bacteria</taxon>
        <taxon>Pseudomonadati</taxon>
        <taxon>Bacteroidota</taxon>
        <taxon>Cytophagia</taxon>
        <taxon>Cytophagales</taxon>
        <taxon>Cytophagaceae</taxon>
        <taxon>Spirosoma</taxon>
    </lineage>
</organism>
<feature type="transmembrane region" description="Helical" evidence="1">
    <location>
        <begin position="81"/>
        <end position="100"/>
    </location>
</feature>
<dbReference type="PANTHER" id="PTHR30221:SF1">
    <property type="entry name" value="SMALL-CONDUCTANCE MECHANOSENSITIVE CHANNEL"/>
    <property type="match status" value="1"/>
</dbReference>
<keyword evidence="1" id="KW-0472">Membrane</keyword>
<keyword evidence="3" id="KW-1185">Reference proteome</keyword>
<dbReference type="PANTHER" id="PTHR30221">
    <property type="entry name" value="SMALL-CONDUCTANCE MECHANOSENSITIVE CHANNEL"/>
    <property type="match status" value="1"/>
</dbReference>
<dbReference type="Proteomes" id="UP000238375">
    <property type="component" value="Unassembled WGS sequence"/>
</dbReference>
<dbReference type="InterPro" id="IPR045275">
    <property type="entry name" value="MscS_archaea/bacteria_type"/>
</dbReference>
<feature type="transmembrane region" description="Helical" evidence="1">
    <location>
        <begin position="120"/>
        <end position="138"/>
    </location>
</feature>
<keyword evidence="1 2" id="KW-0812">Transmembrane</keyword>
<dbReference type="Gene3D" id="1.10.287.1260">
    <property type="match status" value="1"/>
</dbReference>
<evidence type="ECO:0000313" key="2">
    <source>
        <dbReference type="EMBL" id="PRY41020.1"/>
    </source>
</evidence>
<evidence type="ECO:0000256" key="1">
    <source>
        <dbReference type="SAM" id="Phobius"/>
    </source>
</evidence>
<sequence length="281" mass="30376">MNSIPNLQEILVNIVTDLIGQLVSFVPRLVSAVIILLIGVLVAKLVKKIVQTVLAKVGLDRIGEKLNEIDLVKSLNRPVKISAVIAQVLFFFIVLIFATAATELVRIAALTDLIVGVTRLIPKLIVAGIIIVVGLLIADSLKKLVISLCQSFNIKGGRMLGSLVFFFLFVITLINALGQTGLNTQLLESSFMLLVGGTIFAFAIGYGIASRDVLANILSSFYSKNRYRTGQVIQVDGVKGVIMQLDTTSLTLRTEDTITVLPLQTLQTQTVIIYEPAAEAV</sequence>
<comment type="caution">
    <text evidence="2">The sequence shown here is derived from an EMBL/GenBank/DDBJ whole genome shotgun (WGS) entry which is preliminary data.</text>
</comment>
<protein>
    <submittedName>
        <fullName evidence="2">Putative transporter (Transmembrane protein)</fullName>
    </submittedName>
</protein>
<dbReference type="InterPro" id="IPR008910">
    <property type="entry name" value="MSC_TM_helix"/>
</dbReference>
<reference evidence="2 3" key="1">
    <citation type="submission" date="2018-03" db="EMBL/GenBank/DDBJ databases">
        <title>Genomic Encyclopedia of Archaeal and Bacterial Type Strains, Phase II (KMG-II): from individual species to whole genera.</title>
        <authorList>
            <person name="Goeker M."/>
        </authorList>
    </citation>
    <scope>NUCLEOTIDE SEQUENCE [LARGE SCALE GENOMIC DNA]</scope>
    <source>
        <strain evidence="2 3">DSM 28354</strain>
    </source>
</reference>
<dbReference type="GO" id="GO:0008381">
    <property type="term" value="F:mechanosensitive monoatomic ion channel activity"/>
    <property type="evidence" value="ECO:0007669"/>
    <property type="project" value="InterPro"/>
</dbReference>
<proteinExistence type="predicted"/>
<name>A0A2T0T5S2_9BACT</name>
<dbReference type="EMBL" id="PVTE01000006">
    <property type="protein sequence ID" value="PRY41020.1"/>
    <property type="molecule type" value="Genomic_DNA"/>
</dbReference>
<dbReference type="AlphaFoldDB" id="A0A2T0T5S2"/>
<gene>
    <name evidence="2" type="ORF">CLV58_106207</name>
</gene>
<feature type="transmembrane region" description="Helical" evidence="1">
    <location>
        <begin position="190"/>
        <end position="209"/>
    </location>
</feature>